<gene>
    <name evidence="1" type="ordered locus">Hneap_0480</name>
</gene>
<accession>D0KY12</accession>
<name>D0KY12_HALNC</name>
<evidence type="ECO:0000313" key="1">
    <source>
        <dbReference type="EMBL" id="ACX95335.1"/>
    </source>
</evidence>
<dbReference type="OrthoDB" id="6507084at2"/>
<proteinExistence type="predicted"/>
<dbReference type="AlphaFoldDB" id="D0KY12"/>
<dbReference type="HOGENOM" id="CLU_1893283_0_0_6"/>
<sequence>MMTIDQTKTSRRPRRGHVLAESDRRRHKVMTRVNDAELAEIDARRGLYDRGEFLRMSLFGMKQARPRPTIIIPALNQTAWLVLSRSASNLNQLSRHLNEAGLQVADLPQIIIMLTQYRDALIGARLPEDQDDES</sequence>
<dbReference type="KEGG" id="hna:Hneap_0480"/>
<reference evidence="1 2" key="1">
    <citation type="submission" date="2009-10" db="EMBL/GenBank/DDBJ databases">
        <title>Complete sequence of Halothiobacillus neapolitanus c2.</title>
        <authorList>
            <consortium name="US DOE Joint Genome Institute"/>
            <person name="Lucas S."/>
            <person name="Copeland A."/>
            <person name="Lapidus A."/>
            <person name="Glavina del Rio T."/>
            <person name="Tice H."/>
            <person name="Bruce D."/>
            <person name="Goodwin L."/>
            <person name="Pitluck S."/>
            <person name="Davenport K."/>
            <person name="Brettin T."/>
            <person name="Detter J.C."/>
            <person name="Han C."/>
            <person name="Tapia R."/>
            <person name="Larimer F."/>
            <person name="Land M."/>
            <person name="Hauser L."/>
            <person name="Kyrpides N."/>
            <person name="Mikhailova N."/>
            <person name="Kerfeld C."/>
            <person name="Cannon G."/>
            <person name="Heinhort S."/>
        </authorList>
    </citation>
    <scope>NUCLEOTIDE SEQUENCE [LARGE SCALE GENOMIC DNA]</scope>
    <source>
        <strain evidence="2">ATCC 23641 / c2</strain>
    </source>
</reference>
<dbReference type="Proteomes" id="UP000009102">
    <property type="component" value="Chromosome"/>
</dbReference>
<dbReference type="EMBL" id="CP001801">
    <property type="protein sequence ID" value="ACX95335.1"/>
    <property type="molecule type" value="Genomic_DNA"/>
</dbReference>
<keyword evidence="2" id="KW-1185">Reference proteome</keyword>
<organism evidence="1 2">
    <name type="scientific">Halothiobacillus neapolitanus (strain ATCC 23641 / DSM 15147 / CIP 104769 / NCIMB 8539 / c2)</name>
    <name type="common">Thiobacillus neapolitanus</name>
    <dbReference type="NCBI Taxonomy" id="555778"/>
    <lineage>
        <taxon>Bacteria</taxon>
        <taxon>Pseudomonadati</taxon>
        <taxon>Pseudomonadota</taxon>
        <taxon>Gammaproteobacteria</taxon>
        <taxon>Chromatiales</taxon>
        <taxon>Halothiobacillaceae</taxon>
        <taxon>Halothiobacillus</taxon>
    </lineage>
</organism>
<evidence type="ECO:0000313" key="2">
    <source>
        <dbReference type="Proteomes" id="UP000009102"/>
    </source>
</evidence>
<evidence type="ECO:0008006" key="3">
    <source>
        <dbReference type="Google" id="ProtNLM"/>
    </source>
</evidence>
<protein>
    <recommendedName>
        <fullName evidence="3">Mobilization protein</fullName>
    </recommendedName>
</protein>
<dbReference type="STRING" id="555778.Hneap_0480"/>